<dbReference type="InterPro" id="IPR035994">
    <property type="entry name" value="Nucleoside_phosphorylase_sf"/>
</dbReference>
<dbReference type="Gene3D" id="1.25.40.10">
    <property type="entry name" value="Tetratricopeptide repeat domain"/>
    <property type="match status" value="2"/>
</dbReference>
<keyword evidence="3" id="KW-1185">Reference proteome</keyword>
<dbReference type="InterPro" id="IPR011990">
    <property type="entry name" value="TPR-like_helical_dom_sf"/>
</dbReference>
<dbReference type="OrthoDB" id="5986190at2759"/>
<dbReference type="STRING" id="1036611.A0A1L9PR80"/>
<dbReference type="InterPro" id="IPR053137">
    <property type="entry name" value="NLR-like"/>
</dbReference>
<gene>
    <name evidence="2" type="ORF">ASPVEDRAFT_764579</name>
</gene>
<dbReference type="Pfam" id="PF13424">
    <property type="entry name" value="TPR_12"/>
    <property type="match status" value="2"/>
</dbReference>
<dbReference type="VEuPathDB" id="FungiDB:ASPVEDRAFT_764579"/>
<dbReference type="Proteomes" id="UP000184073">
    <property type="component" value="Unassembled WGS sequence"/>
</dbReference>
<dbReference type="CDD" id="cd09008">
    <property type="entry name" value="MTAN"/>
    <property type="match status" value="1"/>
</dbReference>
<proteinExistence type="predicted"/>
<dbReference type="PANTHER" id="PTHR46082">
    <property type="entry name" value="ATP/GTP-BINDING PROTEIN-RELATED"/>
    <property type="match status" value="1"/>
</dbReference>
<sequence length="1094" mass="121192">MAEPQSINPADYTLAWICALPLELAAAEAILDEHDSSPSTPGAGSDYVLGKIAGHNVVVGCLPSGVYGTNSAAVAVSRLLSTFPNVRYGLMVGIGGGAPSRTADIRLGDIVVSKPVGRLGGVVQYDLGKSVGDGRFEQTGFLNQPPAVLLTAVSRLESVQIRWGRGYISNEISRVLAHNPNMRAKFSRPVQEDRLFRATYSHPDARTSCLECDAREQVDRPPRPSKDPQIHYGIIASGNQVVKDGHQRDRIAQQFDAICFEMEAAGIMNHLPCIVVRGICDYCDSHKNNEWQGYAALAAAACAKELLTFVALSSPPYQSPAGEWKRGHFMVPFERNPRFQGREDTVRQLADQVLSIDRNKARKAAVSGLGGMGKTQVALELAYTIRQRDPTRSIFWVPSTSVEAVEQAFRSLARVLGLPDDSSDDVKSTVKTHLTSGSAGPWLLIIDNADDSDMWLTSGTSPALKSFLPTTGQGFILFTSRNRALVSRLAGPSVIQLPEMDNATAVALLKDSLIQNDLVDDEMSTATLVNRLCGLPLALIQASSFINENFISLHAYLNLLDQQEESVIELLSEHFEDEYRYPDTENPVSATWLISFHSIQKTNALAARYLTFIACIDYKDIPLSLLPEADTQLEKEKALGTLRAYSFISQQAKSEFATMHRLVHLATRNWLRNEGTLSECTIAAGEHLSRVFPKGNHEERRLWRMYLPHAQVLLERDEFEPDEDVKNYLAGNVGRCLAEDGRYNDAEHVLLKCVASRRERLDSNDPRLLWSLTELTRVYWGLRRYSEAGDTSMQVLHSRQAVLGDSHPDTLTSKHNLADIMYRQGRLEEAETIHRQVLQQQMSVLGGRDPATIQTMSALGTVLFDRGRLQEAEELQVQAVELRKAILGPEHPYTLNSMGSLATSLSKLGRLLEAEELQLRVYKAQKTILGDNHPSTLVNMGNLASIYHGLNRLAESGELYAQILEIRRATLGPDHPDTWRSMGNVAINFRAQGRLADAEDLALQTLDVRKTKLGATHRDTLTSMSILAHVRKDQGRLDDAVALLSECAELRGSRLGPEHWDTISAELQLESWRQELHNKSPPDYMDTEQEGEAS</sequence>
<dbReference type="Pfam" id="PF13374">
    <property type="entry name" value="TPR_10"/>
    <property type="match status" value="2"/>
</dbReference>
<dbReference type="GO" id="GO:0043531">
    <property type="term" value="F:ADP binding"/>
    <property type="evidence" value="ECO:0007669"/>
    <property type="project" value="InterPro"/>
</dbReference>
<dbReference type="SUPFAM" id="SSF53167">
    <property type="entry name" value="Purine and uridine phosphorylases"/>
    <property type="match status" value="1"/>
</dbReference>
<organism evidence="2 3">
    <name type="scientific">Aspergillus versicolor CBS 583.65</name>
    <dbReference type="NCBI Taxonomy" id="1036611"/>
    <lineage>
        <taxon>Eukaryota</taxon>
        <taxon>Fungi</taxon>
        <taxon>Dikarya</taxon>
        <taxon>Ascomycota</taxon>
        <taxon>Pezizomycotina</taxon>
        <taxon>Eurotiomycetes</taxon>
        <taxon>Eurotiomycetidae</taxon>
        <taxon>Eurotiales</taxon>
        <taxon>Aspergillaceae</taxon>
        <taxon>Aspergillus</taxon>
        <taxon>Aspergillus subgen. Nidulantes</taxon>
    </lineage>
</organism>
<dbReference type="SUPFAM" id="SSF52540">
    <property type="entry name" value="P-loop containing nucleoside triphosphate hydrolases"/>
    <property type="match status" value="1"/>
</dbReference>
<accession>A0A1L9PR80</accession>
<dbReference type="AlphaFoldDB" id="A0A1L9PR80"/>
<dbReference type="InterPro" id="IPR000845">
    <property type="entry name" value="Nucleoside_phosphorylase_d"/>
</dbReference>
<dbReference type="GO" id="GO:0003824">
    <property type="term" value="F:catalytic activity"/>
    <property type="evidence" value="ECO:0007669"/>
    <property type="project" value="InterPro"/>
</dbReference>
<reference evidence="3" key="1">
    <citation type="journal article" date="2017" name="Genome Biol.">
        <title>Comparative genomics reveals high biological diversity and specific adaptations in the industrially and medically important fungal genus Aspergillus.</title>
        <authorList>
            <person name="de Vries R.P."/>
            <person name="Riley R."/>
            <person name="Wiebenga A."/>
            <person name="Aguilar-Osorio G."/>
            <person name="Amillis S."/>
            <person name="Uchima C.A."/>
            <person name="Anderluh G."/>
            <person name="Asadollahi M."/>
            <person name="Askin M."/>
            <person name="Barry K."/>
            <person name="Battaglia E."/>
            <person name="Bayram O."/>
            <person name="Benocci T."/>
            <person name="Braus-Stromeyer S.A."/>
            <person name="Caldana C."/>
            <person name="Canovas D."/>
            <person name="Cerqueira G.C."/>
            <person name="Chen F."/>
            <person name="Chen W."/>
            <person name="Choi C."/>
            <person name="Clum A."/>
            <person name="Dos Santos R.A."/>
            <person name="Damasio A.R."/>
            <person name="Diallinas G."/>
            <person name="Emri T."/>
            <person name="Fekete E."/>
            <person name="Flipphi M."/>
            <person name="Freyberg S."/>
            <person name="Gallo A."/>
            <person name="Gournas C."/>
            <person name="Habgood R."/>
            <person name="Hainaut M."/>
            <person name="Harispe M.L."/>
            <person name="Henrissat B."/>
            <person name="Hilden K.S."/>
            <person name="Hope R."/>
            <person name="Hossain A."/>
            <person name="Karabika E."/>
            <person name="Karaffa L."/>
            <person name="Karanyi Z."/>
            <person name="Krasevec N."/>
            <person name="Kuo A."/>
            <person name="Kusch H."/>
            <person name="LaButti K."/>
            <person name="Lagendijk E.L."/>
            <person name="Lapidus A."/>
            <person name="Levasseur A."/>
            <person name="Lindquist E."/>
            <person name="Lipzen A."/>
            <person name="Logrieco A.F."/>
            <person name="MacCabe A."/>
            <person name="Maekelae M.R."/>
            <person name="Malavazi I."/>
            <person name="Melin P."/>
            <person name="Meyer V."/>
            <person name="Mielnichuk N."/>
            <person name="Miskei M."/>
            <person name="Molnar A.P."/>
            <person name="Mule G."/>
            <person name="Ngan C.Y."/>
            <person name="Orejas M."/>
            <person name="Orosz E."/>
            <person name="Ouedraogo J.P."/>
            <person name="Overkamp K.M."/>
            <person name="Park H.-S."/>
            <person name="Perrone G."/>
            <person name="Piumi F."/>
            <person name="Punt P.J."/>
            <person name="Ram A.F."/>
            <person name="Ramon A."/>
            <person name="Rauscher S."/>
            <person name="Record E."/>
            <person name="Riano-Pachon D.M."/>
            <person name="Robert V."/>
            <person name="Roehrig J."/>
            <person name="Ruller R."/>
            <person name="Salamov A."/>
            <person name="Salih N.S."/>
            <person name="Samson R.A."/>
            <person name="Sandor E."/>
            <person name="Sanguinetti M."/>
            <person name="Schuetze T."/>
            <person name="Sepcic K."/>
            <person name="Shelest E."/>
            <person name="Sherlock G."/>
            <person name="Sophianopoulou V."/>
            <person name="Squina F.M."/>
            <person name="Sun H."/>
            <person name="Susca A."/>
            <person name="Todd R.B."/>
            <person name="Tsang A."/>
            <person name="Unkles S.E."/>
            <person name="van de Wiele N."/>
            <person name="van Rossen-Uffink D."/>
            <person name="Oliveira J.V."/>
            <person name="Vesth T.C."/>
            <person name="Visser J."/>
            <person name="Yu J.-H."/>
            <person name="Zhou M."/>
            <person name="Andersen M.R."/>
            <person name="Archer D.B."/>
            <person name="Baker S.E."/>
            <person name="Benoit I."/>
            <person name="Brakhage A.A."/>
            <person name="Braus G.H."/>
            <person name="Fischer R."/>
            <person name="Frisvad J.C."/>
            <person name="Goldman G.H."/>
            <person name="Houbraken J."/>
            <person name="Oakley B."/>
            <person name="Pocsi I."/>
            <person name="Scazzocchio C."/>
            <person name="Seiboth B."/>
            <person name="vanKuyk P.A."/>
            <person name="Wortman J."/>
            <person name="Dyer P.S."/>
            <person name="Grigoriev I.V."/>
        </authorList>
    </citation>
    <scope>NUCLEOTIDE SEQUENCE [LARGE SCALE GENOMIC DNA]</scope>
    <source>
        <strain evidence="3">CBS 583.65</strain>
    </source>
</reference>
<protein>
    <recommendedName>
        <fullName evidence="1">Nucleoside phosphorylase domain-containing protein</fullName>
    </recommendedName>
</protein>
<dbReference type="Gene3D" id="3.40.50.1580">
    <property type="entry name" value="Nucleoside phosphorylase domain"/>
    <property type="match status" value="1"/>
</dbReference>
<dbReference type="EMBL" id="KV878131">
    <property type="protein sequence ID" value="OJJ04030.1"/>
    <property type="molecule type" value="Genomic_DNA"/>
</dbReference>
<dbReference type="RefSeq" id="XP_040669792.1">
    <property type="nucleotide sequence ID" value="XM_040816354.1"/>
</dbReference>
<dbReference type="GO" id="GO:0009116">
    <property type="term" value="P:nucleoside metabolic process"/>
    <property type="evidence" value="ECO:0007669"/>
    <property type="project" value="InterPro"/>
</dbReference>
<dbReference type="InterPro" id="IPR027417">
    <property type="entry name" value="P-loop_NTPase"/>
</dbReference>
<evidence type="ECO:0000313" key="2">
    <source>
        <dbReference type="EMBL" id="OJJ04030.1"/>
    </source>
</evidence>
<evidence type="ECO:0000259" key="1">
    <source>
        <dbReference type="Pfam" id="PF01048"/>
    </source>
</evidence>
<dbReference type="Pfam" id="PF01048">
    <property type="entry name" value="PNP_UDP_1"/>
    <property type="match status" value="1"/>
</dbReference>
<dbReference type="PANTHER" id="PTHR46082:SF11">
    <property type="entry name" value="AAA+ ATPASE DOMAIN-CONTAINING PROTEIN-RELATED"/>
    <property type="match status" value="1"/>
</dbReference>
<evidence type="ECO:0000313" key="3">
    <source>
        <dbReference type="Proteomes" id="UP000184073"/>
    </source>
</evidence>
<name>A0A1L9PR80_ASPVE</name>
<dbReference type="GeneID" id="63731865"/>
<feature type="domain" description="Nucleoside phosphorylase" evidence="1">
    <location>
        <begin position="14"/>
        <end position="310"/>
    </location>
</feature>
<dbReference type="SUPFAM" id="SSF48452">
    <property type="entry name" value="TPR-like"/>
    <property type="match status" value="3"/>
</dbReference>
<dbReference type="Gene3D" id="3.40.50.300">
    <property type="entry name" value="P-loop containing nucleotide triphosphate hydrolases"/>
    <property type="match status" value="1"/>
</dbReference>